<dbReference type="PROSITE" id="PS50088">
    <property type="entry name" value="ANK_REPEAT"/>
    <property type="match status" value="2"/>
</dbReference>
<accession>A0A4Q7VEZ0</accession>
<evidence type="ECO:0000256" key="4">
    <source>
        <dbReference type="SAM" id="SignalP"/>
    </source>
</evidence>
<dbReference type="PANTHER" id="PTHR24198">
    <property type="entry name" value="ANKYRIN REPEAT AND PROTEIN KINASE DOMAIN-CONTAINING PROTEIN"/>
    <property type="match status" value="1"/>
</dbReference>
<name>A0A4Q7VEZ0_9BURK</name>
<dbReference type="AlphaFoldDB" id="A0A4Q7VEZ0"/>
<dbReference type="PROSITE" id="PS50297">
    <property type="entry name" value="ANK_REP_REGION"/>
    <property type="match status" value="1"/>
</dbReference>
<sequence length="209" mass="22453">MRLVLYLVVALASFSAAAGSYEDFFRALIRNDGPAAIKLIDRGFDANARYEDGQPGLIVALRAESDDAALALARDARVDPNVRNRAGETPVLWAALRNQLSVLQALVARGGVLQPEGWTPLHYAASGNAPEATRWLLSQRVAVDPRAPNGRTPLMQATRFADEQIVDELLAAGADLKLVDQAGSSAIDGARSVGRDNLADRLEARAKKR</sequence>
<feature type="repeat" description="ANK" evidence="3">
    <location>
        <begin position="149"/>
        <end position="181"/>
    </location>
</feature>
<feature type="signal peptide" evidence="4">
    <location>
        <begin position="1"/>
        <end position="18"/>
    </location>
</feature>
<dbReference type="Gene3D" id="1.25.40.20">
    <property type="entry name" value="Ankyrin repeat-containing domain"/>
    <property type="match status" value="1"/>
</dbReference>
<keyword evidence="2 3" id="KW-0040">ANK repeat</keyword>
<gene>
    <name evidence="5" type="ORF">EV670_3322</name>
</gene>
<evidence type="ECO:0000256" key="3">
    <source>
        <dbReference type="PROSITE-ProRule" id="PRU00023"/>
    </source>
</evidence>
<dbReference type="Pfam" id="PF13637">
    <property type="entry name" value="Ank_4"/>
    <property type="match status" value="1"/>
</dbReference>
<comment type="caution">
    <text evidence="5">The sequence shown here is derived from an EMBL/GenBank/DDBJ whole genome shotgun (WGS) entry which is preliminary data.</text>
</comment>
<dbReference type="OrthoDB" id="198309at2"/>
<dbReference type="Proteomes" id="UP000293671">
    <property type="component" value="Unassembled WGS sequence"/>
</dbReference>
<evidence type="ECO:0000256" key="1">
    <source>
        <dbReference type="ARBA" id="ARBA00022737"/>
    </source>
</evidence>
<keyword evidence="4" id="KW-0732">Signal</keyword>
<organism evidence="5 6">
    <name type="scientific">Rivibacter subsaxonicus</name>
    <dbReference type="NCBI Taxonomy" id="457575"/>
    <lineage>
        <taxon>Bacteria</taxon>
        <taxon>Pseudomonadati</taxon>
        <taxon>Pseudomonadota</taxon>
        <taxon>Betaproteobacteria</taxon>
        <taxon>Burkholderiales</taxon>
        <taxon>Rivibacter</taxon>
    </lineage>
</organism>
<dbReference type="EMBL" id="SHKP01000008">
    <property type="protein sequence ID" value="RZT93768.1"/>
    <property type="molecule type" value="Genomic_DNA"/>
</dbReference>
<evidence type="ECO:0000313" key="5">
    <source>
        <dbReference type="EMBL" id="RZT93768.1"/>
    </source>
</evidence>
<dbReference type="Pfam" id="PF12796">
    <property type="entry name" value="Ank_2"/>
    <property type="match status" value="1"/>
</dbReference>
<keyword evidence="1" id="KW-0677">Repeat</keyword>
<dbReference type="InterPro" id="IPR002110">
    <property type="entry name" value="Ankyrin_rpt"/>
</dbReference>
<feature type="repeat" description="ANK" evidence="3">
    <location>
        <begin position="116"/>
        <end position="148"/>
    </location>
</feature>
<dbReference type="PRINTS" id="PR01415">
    <property type="entry name" value="ANKYRIN"/>
</dbReference>
<reference evidence="5 6" key="1">
    <citation type="submission" date="2019-02" db="EMBL/GenBank/DDBJ databases">
        <title>Genomic Encyclopedia of Type Strains, Phase IV (KMG-IV): sequencing the most valuable type-strain genomes for metagenomic binning, comparative biology and taxonomic classification.</title>
        <authorList>
            <person name="Goeker M."/>
        </authorList>
    </citation>
    <scope>NUCLEOTIDE SEQUENCE [LARGE SCALE GENOMIC DNA]</scope>
    <source>
        <strain evidence="5 6">DSM 19570</strain>
    </source>
</reference>
<dbReference type="SUPFAM" id="SSF48403">
    <property type="entry name" value="Ankyrin repeat"/>
    <property type="match status" value="1"/>
</dbReference>
<evidence type="ECO:0000256" key="2">
    <source>
        <dbReference type="ARBA" id="ARBA00023043"/>
    </source>
</evidence>
<proteinExistence type="predicted"/>
<evidence type="ECO:0000313" key="6">
    <source>
        <dbReference type="Proteomes" id="UP000293671"/>
    </source>
</evidence>
<keyword evidence="6" id="KW-1185">Reference proteome</keyword>
<dbReference type="PANTHER" id="PTHR24198:SF165">
    <property type="entry name" value="ANKYRIN REPEAT-CONTAINING PROTEIN-RELATED"/>
    <property type="match status" value="1"/>
</dbReference>
<dbReference type="RefSeq" id="WP_130434208.1">
    <property type="nucleotide sequence ID" value="NZ_SHKP01000008.1"/>
</dbReference>
<dbReference type="SMART" id="SM00248">
    <property type="entry name" value="ANK"/>
    <property type="match status" value="3"/>
</dbReference>
<protein>
    <submittedName>
        <fullName evidence="5">Uncharacterized protein</fullName>
    </submittedName>
</protein>
<dbReference type="InterPro" id="IPR036770">
    <property type="entry name" value="Ankyrin_rpt-contain_sf"/>
</dbReference>
<feature type="chain" id="PRO_5020622568" evidence="4">
    <location>
        <begin position="19"/>
        <end position="209"/>
    </location>
</feature>